<protein>
    <submittedName>
        <fullName evidence="2">Uncharacterized protein</fullName>
    </submittedName>
</protein>
<dbReference type="AlphaFoldDB" id="A0AAV2ESV7"/>
<proteinExistence type="predicted"/>
<evidence type="ECO:0000256" key="1">
    <source>
        <dbReference type="SAM" id="MobiDB-lite"/>
    </source>
</evidence>
<name>A0AAV2ESV7_9ROSI</name>
<keyword evidence="3" id="KW-1185">Reference proteome</keyword>
<evidence type="ECO:0000313" key="3">
    <source>
        <dbReference type="Proteomes" id="UP001497516"/>
    </source>
</evidence>
<reference evidence="2 3" key="1">
    <citation type="submission" date="2024-04" db="EMBL/GenBank/DDBJ databases">
        <authorList>
            <person name="Fracassetti M."/>
        </authorList>
    </citation>
    <scope>NUCLEOTIDE SEQUENCE [LARGE SCALE GENOMIC DNA]</scope>
</reference>
<feature type="compositionally biased region" description="Polar residues" evidence="1">
    <location>
        <begin position="68"/>
        <end position="77"/>
    </location>
</feature>
<accession>A0AAV2ESV7</accession>
<evidence type="ECO:0000313" key="2">
    <source>
        <dbReference type="EMBL" id="CAL1388505.1"/>
    </source>
</evidence>
<gene>
    <name evidence="2" type="ORF">LTRI10_LOCUS29433</name>
</gene>
<organism evidence="2 3">
    <name type="scientific">Linum trigynum</name>
    <dbReference type="NCBI Taxonomy" id="586398"/>
    <lineage>
        <taxon>Eukaryota</taxon>
        <taxon>Viridiplantae</taxon>
        <taxon>Streptophyta</taxon>
        <taxon>Embryophyta</taxon>
        <taxon>Tracheophyta</taxon>
        <taxon>Spermatophyta</taxon>
        <taxon>Magnoliopsida</taxon>
        <taxon>eudicotyledons</taxon>
        <taxon>Gunneridae</taxon>
        <taxon>Pentapetalae</taxon>
        <taxon>rosids</taxon>
        <taxon>fabids</taxon>
        <taxon>Malpighiales</taxon>
        <taxon>Linaceae</taxon>
        <taxon>Linum</taxon>
    </lineage>
</organism>
<feature type="region of interest" description="Disordered" evidence="1">
    <location>
        <begin position="1"/>
        <end position="77"/>
    </location>
</feature>
<feature type="compositionally biased region" description="Polar residues" evidence="1">
    <location>
        <begin position="18"/>
        <end position="36"/>
    </location>
</feature>
<dbReference type="EMBL" id="OZ034818">
    <property type="protein sequence ID" value="CAL1388505.1"/>
    <property type="molecule type" value="Genomic_DNA"/>
</dbReference>
<dbReference type="Proteomes" id="UP001497516">
    <property type="component" value="Chromosome 5"/>
</dbReference>
<sequence>MGAEEHPNHSKPHRSWQAPLSVNNARELRSTPTIQYLTGAEERPNHSKPHRSWRAPLSVNNARELRRTPTQSIPHKS</sequence>